<dbReference type="AlphaFoldDB" id="A0A2T0W6X4"/>
<keyword evidence="3" id="KW-0808">Transferase</keyword>
<gene>
    <name evidence="3" type="ORF">CLV38_11110</name>
</gene>
<dbReference type="Pfam" id="PF00534">
    <property type="entry name" value="Glycos_transf_1"/>
    <property type="match status" value="1"/>
</dbReference>
<dbReference type="InterPro" id="IPR028098">
    <property type="entry name" value="Glyco_trans_4-like_N"/>
</dbReference>
<feature type="domain" description="Glycosyl transferase family 1" evidence="1">
    <location>
        <begin position="190"/>
        <end position="312"/>
    </location>
</feature>
<proteinExistence type="predicted"/>
<reference evidence="3 4" key="1">
    <citation type="submission" date="2018-03" db="EMBL/GenBank/DDBJ databases">
        <title>Genomic Encyclopedia of Archaeal and Bacterial Type Strains, Phase II (KMG-II): from individual species to whole genera.</title>
        <authorList>
            <person name="Goeker M."/>
        </authorList>
    </citation>
    <scope>NUCLEOTIDE SEQUENCE [LARGE SCALE GENOMIC DNA]</scope>
    <source>
        <strain evidence="3 4">DSM 13175</strain>
    </source>
</reference>
<evidence type="ECO:0000259" key="1">
    <source>
        <dbReference type="Pfam" id="PF00534"/>
    </source>
</evidence>
<dbReference type="RefSeq" id="WP_106193212.1">
    <property type="nucleotide sequence ID" value="NZ_PVTO01000011.1"/>
</dbReference>
<dbReference type="OrthoDB" id="9804196at2"/>
<name>A0A2T0W6X4_9LACT</name>
<dbReference type="CDD" id="cd03812">
    <property type="entry name" value="GT4_CapH-like"/>
    <property type="match status" value="1"/>
</dbReference>
<comment type="caution">
    <text evidence="3">The sequence shown here is derived from an EMBL/GenBank/DDBJ whole genome shotgun (WGS) entry which is preliminary data.</text>
</comment>
<dbReference type="Proteomes" id="UP000238205">
    <property type="component" value="Unassembled WGS sequence"/>
</dbReference>
<evidence type="ECO:0000313" key="3">
    <source>
        <dbReference type="EMBL" id="PRY82460.1"/>
    </source>
</evidence>
<dbReference type="PANTHER" id="PTHR45947">
    <property type="entry name" value="SULFOQUINOVOSYL TRANSFERASE SQD2"/>
    <property type="match status" value="1"/>
</dbReference>
<sequence>MENLKVEFPVRIGHVLGKMNGAGVEAIVMNYYRHIDKSKIQFDFIVDSDSTMIPHEEIKALGGKIFIVPPYQQLVKYNHELMTIFLRNDYTIVHSHINALSVFPMKVAKKAGIPIRIAHSHSTSAPGETKKNIIKNILRPLSKTYPTHYCSCSKGAGEWLFGKKVYQSRKLNIVNNGIEIKKFLYNRQEREILREELELDDKFVIGHTGRLIFQKNQSFLIKILSEIITSIPNAVLLLLGDGDDYNKLFRLAEDLGVRDKILFLGNKTDVHRYYNAMDIFAFPSRYEGFGVSAIEAQASGMPVVLSNKVPEEACLTDNCSVLSIEEGVKPWVDLIVHLKENTDRNQDIHFEEFDISINAGMLTDYYFNISKERVMK</sequence>
<accession>A0A2T0W6X4</accession>
<protein>
    <submittedName>
        <fullName evidence="3">Glycosyltransferase involved in cell wall biosynthesis</fullName>
    </submittedName>
</protein>
<dbReference type="InterPro" id="IPR050194">
    <property type="entry name" value="Glycosyltransferase_grp1"/>
</dbReference>
<dbReference type="InterPro" id="IPR001296">
    <property type="entry name" value="Glyco_trans_1"/>
</dbReference>
<organism evidence="3 4">
    <name type="scientific">Alkalibacterium olivapovliticus</name>
    <dbReference type="NCBI Taxonomy" id="99907"/>
    <lineage>
        <taxon>Bacteria</taxon>
        <taxon>Bacillati</taxon>
        <taxon>Bacillota</taxon>
        <taxon>Bacilli</taxon>
        <taxon>Lactobacillales</taxon>
        <taxon>Carnobacteriaceae</taxon>
        <taxon>Alkalibacterium</taxon>
    </lineage>
</organism>
<dbReference type="EMBL" id="PVTO01000011">
    <property type="protein sequence ID" value="PRY82460.1"/>
    <property type="molecule type" value="Genomic_DNA"/>
</dbReference>
<evidence type="ECO:0000313" key="4">
    <source>
        <dbReference type="Proteomes" id="UP000238205"/>
    </source>
</evidence>
<evidence type="ECO:0000259" key="2">
    <source>
        <dbReference type="Pfam" id="PF13439"/>
    </source>
</evidence>
<keyword evidence="4" id="KW-1185">Reference proteome</keyword>
<dbReference type="GO" id="GO:0016758">
    <property type="term" value="F:hexosyltransferase activity"/>
    <property type="evidence" value="ECO:0007669"/>
    <property type="project" value="TreeGrafter"/>
</dbReference>
<dbReference type="Gene3D" id="3.40.50.2000">
    <property type="entry name" value="Glycogen Phosphorylase B"/>
    <property type="match status" value="2"/>
</dbReference>
<dbReference type="PANTHER" id="PTHR45947:SF3">
    <property type="entry name" value="SULFOQUINOVOSYL TRANSFERASE SQD2"/>
    <property type="match status" value="1"/>
</dbReference>
<dbReference type="SUPFAM" id="SSF53756">
    <property type="entry name" value="UDP-Glycosyltransferase/glycogen phosphorylase"/>
    <property type="match status" value="1"/>
</dbReference>
<feature type="domain" description="Glycosyltransferase subfamily 4-like N-terminal" evidence="2">
    <location>
        <begin position="23"/>
        <end position="180"/>
    </location>
</feature>
<dbReference type="Pfam" id="PF13439">
    <property type="entry name" value="Glyco_transf_4"/>
    <property type="match status" value="1"/>
</dbReference>